<gene>
    <name evidence="1" type="ORF">V1477_018999</name>
</gene>
<dbReference type="AlphaFoldDB" id="A0ABD2AT16"/>
<accession>A0ABD2AT16</accession>
<dbReference type="Proteomes" id="UP001607303">
    <property type="component" value="Unassembled WGS sequence"/>
</dbReference>
<protein>
    <submittedName>
        <fullName evidence="1">Uncharacterized protein</fullName>
    </submittedName>
</protein>
<proteinExistence type="predicted"/>
<name>A0ABD2AT16_VESMC</name>
<reference evidence="1 2" key="1">
    <citation type="journal article" date="2024" name="Ann. Entomol. Soc. Am.">
        <title>Genomic analyses of the southern and eastern yellowjacket wasps (Hymenoptera: Vespidae) reveal evolutionary signatures of social life.</title>
        <authorList>
            <person name="Catto M.A."/>
            <person name="Caine P.B."/>
            <person name="Orr S.E."/>
            <person name="Hunt B.G."/>
            <person name="Goodisman M.A.D."/>
        </authorList>
    </citation>
    <scope>NUCLEOTIDE SEQUENCE [LARGE SCALE GENOMIC DNA]</scope>
    <source>
        <strain evidence="1">232</strain>
        <tissue evidence="1">Head and thorax</tissue>
    </source>
</reference>
<evidence type="ECO:0000313" key="2">
    <source>
        <dbReference type="Proteomes" id="UP001607303"/>
    </source>
</evidence>
<sequence length="83" mass="9459">MVRHDFVVASVRAYDTRKGGKERRKSHGSHTRVILAPIAHSCTSETGEPHLGPRVEEKRPKFKFPKGIRTTLNTSLWENKHKA</sequence>
<dbReference type="EMBL" id="JAYRBN010000113">
    <property type="protein sequence ID" value="KAL2723767.1"/>
    <property type="molecule type" value="Genomic_DNA"/>
</dbReference>
<keyword evidence="2" id="KW-1185">Reference proteome</keyword>
<comment type="caution">
    <text evidence="1">The sequence shown here is derived from an EMBL/GenBank/DDBJ whole genome shotgun (WGS) entry which is preliminary data.</text>
</comment>
<evidence type="ECO:0000313" key="1">
    <source>
        <dbReference type="EMBL" id="KAL2723767.1"/>
    </source>
</evidence>
<organism evidence="1 2">
    <name type="scientific">Vespula maculifrons</name>
    <name type="common">Eastern yellow jacket</name>
    <name type="synonym">Wasp</name>
    <dbReference type="NCBI Taxonomy" id="7453"/>
    <lineage>
        <taxon>Eukaryota</taxon>
        <taxon>Metazoa</taxon>
        <taxon>Ecdysozoa</taxon>
        <taxon>Arthropoda</taxon>
        <taxon>Hexapoda</taxon>
        <taxon>Insecta</taxon>
        <taxon>Pterygota</taxon>
        <taxon>Neoptera</taxon>
        <taxon>Endopterygota</taxon>
        <taxon>Hymenoptera</taxon>
        <taxon>Apocrita</taxon>
        <taxon>Aculeata</taxon>
        <taxon>Vespoidea</taxon>
        <taxon>Vespidae</taxon>
        <taxon>Vespinae</taxon>
        <taxon>Vespula</taxon>
    </lineage>
</organism>